<gene>
    <name evidence="6" type="ORF">CKAN_00426200</name>
</gene>
<dbReference type="Gene3D" id="1.20.5.4130">
    <property type="match status" value="1"/>
</dbReference>
<feature type="domain" description="Disease resistance N-terminal" evidence="5">
    <location>
        <begin position="56"/>
        <end position="144"/>
    </location>
</feature>
<dbReference type="GO" id="GO:0006952">
    <property type="term" value="P:defense response"/>
    <property type="evidence" value="ECO:0007669"/>
    <property type="project" value="UniProtKB-KW"/>
</dbReference>
<sequence>MEQMQVNTMHVAGGNNPMVQGDIKADTGATINLGTQVTITVSERQKRDTDTAISHIVQVALDKAISCLQIGFELFCGAENRLVKIRDSKVDIHDFIVIAEQSPIKDPKLMKLLEELKDVDYDAEDLLEEYAIEEKRRSEEAENRTNKIRRIVTSLVTITPVIKLRELSHRLEDIKAECRKKREGGDLQEPGIEGDEDYELVPQYDYNGAILDGQNEDV</sequence>
<dbReference type="EMBL" id="QPKB01000002">
    <property type="protein sequence ID" value="RWR75858.1"/>
    <property type="molecule type" value="Genomic_DNA"/>
</dbReference>
<dbReference type="AlphaFoldDB" id="A0A443NBJ4"/>
<keyword evidence="3" id="KW-0611">Plant defense</keyword>
<evidence type="ECO:0000256" key="3">
    <source>
        <dbReference type="ARBA" id="ARBA00022821"/>
    </source>
</evidence>
<keyword evidence="7" id="KW-1185">Reference proteome</keyword>
<name>A0A443NBJ4_9MAGN</name>
<evidence type="ECO:0000313" key="7">
    <source>
        <dbReference type="Proteomes" id="UP000283530"/>
    </source>
</evidence>
<accession>A0A443NBJ4</accession>
<proteinExistence type="predicted"/>
<evidence type="ECO:0000256" key="1">
    <source>
        <dbReference type="ARBA" id="ARBA00022737"/>
    </source>
</evidence>
<keyword evidence="1" id="KW-0677">Repeat</keyword>
<keyword evidence="4" id="KW-0175">Coiled coil</keyword>
<protein>
    <submittedName>
        <fullName evidence="6">Leucine-rich repeat</fullName>
    </submittedName>
</protein>
<evidence type="ECO:0000256" key="2">
    <source>
        <dbReference type="ARBA" id="ARBA00022741"/>
    </source>
</evidence>
<dbReference type="InterPro" id="IPR041118">
    <property type="entry name" value="Rx_N"/>
</dbReference>
<reference evidence="6 7" key="1">
    <citation type="journal article" date="2019" name="Nat. Plants">
        <title>Stout camphor tree genome fills gaps in understanding of flowering plant genome evolution.</title>
        <authorList>
            <person name="Chaw S.M."/>
            <person name="Liu Y.C."/>
            <person name="Wu Y.W."/>
            <person name="Wang H.Y."/>
            <person name="Lin C.I."/>
            <person name="Wu C.S."/>
            <person name="Ke H.M."/>
            <person name="Chang L.Y."/>
            <person name="Hsu C.Y."/>
            <person name="Yang H.T."/>
            <person name="Sudianto E."/>
            <person name="Hsu M.H."/>
            <person name="Wu K.P."/>
            <person name="Wang L.N."/>
            <person name="Leebens-Mack J.H."/>
            <person name="Tsai I.J."/>
        </authorList>
    </citation>
    <scope>NUCLEOTIDE SEQUENCE [LARGE SCALE GENOMIC DNA]</scope>
    <source>
        <strain evidence="7">cv. Chaw 1501</strain>
        <tissue evidence="6">Young leaves</tissue>
    </source>
</reference>
<comment type="caution">
    <text evidence="6">The sequence shown here is derived from an EMBL/GenBank/DDBJ whole genome shotgun (WGS) entry which is preliminary data.</text>
</comment>
<feature type="coiled-coil region" evidence="4">
    <location>
        <begin position="109"/>
        <end position="184"/>
    </location>
</feature>
<dbReference type="Pfam" id="PF18052">
    <property type="entry name" value="Rx_N"/>
    <property type="match status" value="1"/>
</dbReference>
<evidence type="ECO:0000256" key="4">
    <source>
        <dbReference type="SAM" id="Coils"/>
    </source>
</evidence>
<dbReference type="GO" id="GO:0000166">
    <property type="term" value="F:nucleotide binding"/>
    <property type="evidence" value="ECO:0007669"/>
    <property type="project" value="UniProtKB-KW"/>
</dbReference>
<evidence type="ECO:0000313" key="6">
    <source>
        <dbReference type="EMBL" id="RWR75858.1"/>
    </source>
</evidence>
<organism evidence="6 7">
    <name type="scientific">Cinnamomum micranthum f. kanehirae</name>
    <dbReference type="NCBI Taxonomy" id="337451"/>
    <lineage>
        <taxon>Eukaryota</taxon>
        <taxon>Viridiplantae</taxon>
        <taxon>Streptophyta</taxon>
        <taxon>Embryophyta</taxon>
        <taxon>Tracheophyta</taxon>
        <taxon>Spermatophyta</taxon>
        <taxon>Magnoliopsida</taxon>
        <taxon>Magnoliidae</taxon>
        <taxon>Laurales</taxon>
        <taxon>Lauraceae</taxon>
        <taxon>Cinnamomum</taxon>
    </lineage>
</organism>
<evidence type="ECO:0000259" key="5">
    <source>
        <dbReference type="Pfam" id="PF18052"/>
    </source>
</evidence>
<dbReference type="Proteomes" id="UP000283530">
    <property type="component" value="Unassembled WGS sequence"/>
</dbReference>
<keyword evidence="2" id="KW-0547">Nucleotide-binding</keyword>